<dbReference type="GO" id="GO:0015629">
    <property type="term" value="C:actin cytoskeleton"/>
    <property type="evidence" value="ECO:0007669"/>
    <property type="project" value="InterPro"/>
</dbReference>
<dbReference type="GO" id="GO:0030042">
    <property type="term" value="P:actin filament depolymerization"/>
    <property type="evidence" value="ECO:0007669"/>
    <property type="project" value="InterPro"/>
</dbReference>
<evidence type="ECO:0000256" key="2">
    <source>
        <dbReference type="ARBA" id="ARBA00023203"/>
    </source>
</evidence>
<keyword evidence="5" id="KW-1185">Reference proteome</keyword>
<dbReference type="PRINTS" id="PR00006">
    <property type="entry name" value="COFILIN"/>
</dbReference>
<comment type="caution">
    <text evidence="4">The sequence shown here is derived from an EMBL/GenBank/DDBJ whole genome shotgun (WGS) entry which is preliminary data.</text>
</comment>
<dbReference type="Proteomes" id="UP001162131">
    <property type="component" value="Unassembled WGS sequence"/>
</dbReference>
<dbReference type="GO" id="GO:0003779">
    <property type="term" value="F:actin binding"/>
    <property type="evidence" value="ECO:0007669"/>
    <property type="project" value="UniProtKB-KW"/>
</dbReference>
<keyword evidence="2" id="KW-0009">Actin-binding</keyword>
<comment type="similarity">
    <text evidence="1">Belongs to the actin-binding proteins ADF family.</text>
</comment>
<feature type="domain" description="ADF-H" evidence="3">
    <location>
        <begin position="3"/>
        <end position="136"/>
    </location>
</feature>
<proteinExistence type="inferred from homology"/>
<evidence type="ECO:0000256" key="1">
    <source>
        <dbReference type="ARBA" id="ARBA00006844"/>
    </source>
</evidence>
<dbReference type="InterPro" id="IPR017904">
    <property type="entry name" value="ADF/Cofilin"/>
</dbReference>
<accession>A0AAU9J998</accession>
<sequence>MVDANLNVDDACVNAFNRLKLTKDIRFVIFKVEGESQVIVERVGDLASTYQDFVSSLPHNEPRFVVYDYEFRKDDGITSNKIVFIHWSPDNSIVKNKMIYASTKENLKRRFSGIHREVQACSVSEVEESEIVQALR</sequence>
<dbReference type="Gene3D" id="3.40.20.10">
    <property type="entry name" value="Severin"/>
    <property type="match status" value="1"/>
</dbReference>
<dbReference type="EMBL" id="CAJZBQ010000034">
    <property type="protein sequence ID" value="CAG9323527.1"/>
    <property type="molecule type" value="Genomic_DNA"/>
</dbReference>
<dbReference type="CDD" id="cd11286">
    <property type="entry name" value="ADF_cofilin_like"/>
    <property type="match status" value="1"/>
</dbReference>
<dbReference type="InterPro" id="IPR029006">
    <property type="entry name" value="ADF-H/Gelsolin-like_dom_sf"/>
</dbReference>
<evidence type="ECO:0000313" key="4">
    <source>
        <dbReference type="EMBL" id="CAG9323527.1"/>
    </source>
</evidence>
<protein>
    <recommendedName>
        <fullName evidence="3">ADF-H domain-containing protein</fullName>
    </recommendedName>
</protein>
<reference evidence="4" key="1">
    <citation type="submission" date="2021-09" db="EMBL/GenBank/DDBJ databases">
        <authorList>
            <consortium name="AG Swart"/>
            <person name="Singh M."/>
            <person name="Singh A."/>
            <person name="Seah K."/>
            <person name="Emmerich C."/>
        </authorList>
    </citation>
    <scope>NUCLEOTIDE SEQUENCE</scope>
    <source>
        <strain evidence="4">ATCC30299</strain>
    </source>
</reference>
<dbReference type="SMART" id="SM00102">
    <property type="entry name" value="ADF"/>
    <property type="match status" value="1"/>
</dbReference>
<evidence type="ECO:0000259" key="3">
    <source>
        <dbReference type="PROSITE" id="PS51263"/>
    </source>
</evidence>
<evidence type="ECO:0000313" key="5">
    <source>
        <dbReference type="Proteomes" id="UP001162131"/>
    </source>
</evidence>
<dbReference type="PROSITE" id="PS51263">
    <property type="entry name" value="ADF_H"/>
    <property type="match status" value="1"/>
</dbReference>
<dbReference type="SUPFAM" id="SSF55753">
    <property type="entry name" value="Actin depolymerizing proteins"/>
    <property type="match status" value="1"/>
</dbReference>
<gene>
    <name evidence="4" type="ORF">BSTOLATCC_MIC34176</name>
</gene>
<organism evidence="4 5">
    <name type="scientific">Blepharisma stoltei</name>
    <dbReference type="NCBI Taxonomy" id="1481888"/>
    <lineage>
        <taxon>Eukaryota</taxon>
        <taxon>Sar</taxon>
        <taxon>Alveolata</taxon>
        <taxon>Ciliophora</taxon>
        <taxon>Postciliodesmatophora</taxon>
        <taxon>Heterotrichea</taxon>
        <taxon>Heterotrichida</taxon>
        <taxon>Blepharismidae</taxon>
        <taxon>Blepharisma</taxon>
    </lineage>
</organism>
<dbReference type="PANTHER" id="PTHR11913">
    <property type="entry name" value="COFILIN-RELATED"/>
    <property type="match status" value="1"/>
</dbReference>
<dbReference type="InterPro" id="IPR002108">
    <property type="entry name" value="ADF-H"/>
</dbReference>
<dbReference type="AlphaFoldDB" id="A0AAU9J998"/>
<dbReference type="Pfam" id="PF00241">
    <property type="entry name" value="Cofilin_ADF"/>
    <property type="match status" value="1"/>
</dbReference>
<name>A0AAU9J998_9CILI</name>